<name>A0A5C3QRI4_9AGAR</name>
<evidence type="ECO:0000313" key="2">
    <source>
        <dbReference type="EMBL" id="TFL03440.1"/>
    </source>
</evidence>
<proteinExistence type="predicted"/>
<keyword evidence="3" id="KW-1185">Reference proteome</keyword>
<dbReference type="OrthoDB" id="3268861at2759"/>
<feature type="region of interest" description="Disordered" evidence="1">
    <location>
        <begin position="85"/>
        <end position="116"/>
    </location>
</feature>
<feature type="compositionally biased region" description="Low complexity" evidence="1">
    <location>
        <begin position="32"/>
        <end position="49"/>
    </location>
</feature>
<evidence type="ECO:0000313" key="3">
    <source>
        <dbReference type="Proteomes" id="UP000305067"/>
    </source>
</evidence>
<dbReference type="Proteomes" id="UP000305067">
    <property type="component" value="Unassembled WGS sequence"/>
</dbReference>
<feature type="region of interest" description="Disordered" evidence="1">
    <location>
        <begin position="1"/>
        <end position="70"/>
    </location>
</feature>
<protein>
    <submittedName>
        <fullName evidence="2">Uncharacterized protein</fullName>
    </submittedName>
</protein>
<dbReference type="EMBL" id="ML178820">
    <property type="protein sequence ID" value="TFL03440.1"/>
    <property type="molecule type" value="Genomic_DNA"/>
</dbReference>
<sequence length="199" mass="20870">MHENSSDSSGRNSRSAQQHRDALRLALGSILTPKRPSPSRSSSGSATPSLFGHTASCAATPPPPSHLSTAAFGRSATESHLPLYHHHHHHHHPSRLGTSETHYHDDDLPSPASSNSSLEVLPLISSSSGAFSPAGAHTPPHPAALVHPTPIPPPGFKCDDVPVVVVSGTHDGTGTPKAKFFETLQSKSAWDALIHGSFS</sequence>
<accession>A0A5C3QRI4</accession>
<gene>
    <name evidence="2" type="ORF">BDV98DRAFT_591309</name>
</gene>
<organism evidence="2 3">
    <name type="scientific">Pterulicium gracile</name>
    <dbReference type="NCBI Taxonomy" id="1884261"/>
    <lineage>
        <taxon>Eukaryota</taxon>
        <taxon>Fungi</taxon>
        <taxon>Dikarya</taxon>
        <taxon>Basidiomycota</taxon>
        <taxon>Agaricomycotina</taxon>
        <taxon>Agaricomycetes</taxon>
        <taxon>Agaricomycetidae</taxon>
        <taxon>Agaricales</taxon>
        <taxon>Pleurotineae</taxon>
        <taxon>Pterulaceae</taxon>
        <taxon>Pterulicium</taxon>
    </lineage>
</organism>
<feature type="compositionally biased region" description="Basic residues" evidence="1">
    <location>
        <begin position="85"/>
        <end position="94"/>
    </location>
</feature>
<reference evidence="2 3" key="1">
    <citation type="journal article" date="2019" name="Nat. Ecol. Evol.">
        <title>Megaphylogeny resolves global patterns of mushroom evolution.</title>
        <authorList>
            <person name="Varga T."/>
            <person name="Krizsan K."/>
            <person name="Foldi C."/>
            <person name="Dima B."/>
            <person name="Sanchez-Garcia M."/>
            <person name="Sanchez-Ramirez S."/>
            <person name="Szollosi G.J."/>
            <person name="Szarkandi J.G."/>
            <person name="Papp V."/>
            <person name="Albert L."/>
            <person name="Andreopoulos W."/>
            <person name="Angelini C."/>
            <person name="Antonin V."/>
            <person name="Barry K.W."/>
            <person name="Bougher N.L."/>
            <person name="Buchanan P."/>
            <person name="Buyck B."/>
            <person name="Bense V."/>
            <person name="Catcheside P."/>
            <person name="Chovatia M."/>
            <person name="Cooper J."/>
            <person name="Damon W."/>
            <person name="Desjardin D."/>
            <person name="Finy P."/>
            <person name="Geml J."/>
            <person name="Haridas S."/>
            <person name="Hughes K."/>
            <person name="Justo A."/>
            <person name="Karasinski D."/>
            <person name="Kautmanova I."/>
            <person name="Kiss B."/>
            <person name="Kocsube S."/>
            <person name="Kotiranta H."/>
            <person name="LaButti K.M."/>
            <person name="Lechner B.E."/>
            <person name="Liimatainen K."/>
            <person name="Lipzen A."/>
            <person name="Lukacs Z."/>
            <person name="Mihaltcheva S."/>
            <person name="Morgado L.N."/>
            <person name="Niskanen T."/>
            <person name="Noordeloos M.E."/>
            <person name="Ohm R.A."/>
            <person name="Ortiz-Santana B."/>
            <person name="Ovrebo C."/>
            <person name="Racz N."/>
            <person name="Riley R."/>
            <person name="Savchenko A."/>
            <person name="Shiryaev A."/>
            <person name="Soop K."/>
            <person name="Spirin V."/>
            <person name="Szebenyi C."/>
            <person name="Tomsovsky M."/>
            <person name="Tulloss R.E."/>
            <person name="Uehling J."/>
            <person name="Grigoriev I.V."/>
            <person name="Vagvolgyi C."/>
            <person name="Papp T."/>
            <person name="Martin F.M."/>
            <person name="Miettinen O."/>
            <person name="Hibbett D.S."/>
            <person name="Nagy L.G."/>
        </authorList>
    </citation>
    <scope>NUCLEOTIDE SEQUENCE [LARGE SCALE GENOMIC DNA]</scope>
    <source>
        <strain evidence="2 3">CBS 309.79</strain>
    </source>
</reference>
<feature type="compositionally biased region" description="Low complexity" evidence="1">
    <location>
        <begin position="1"/>
        <end position="15"/>
    </location>
</feature>
<evidence type="ECO:0000256" key="1">
    <source>
        <dbReference type="SAM" id="MobiDB-lite"/>
    </source>
</evidence>
<dbReference type="AlphaFoldDB" id="A0A5C3QRI4"/>